<keyword evidence="5 6" id="KW-0206">Cytoskeleton</keyword>
<evidence type="ECO:0000256" key="6">
    <source>
        <dbReference type="PIRNR" id="PIRNR016315"/>
    </source>
</evidence>
<dbReference type="SUPFAM" id="SSF69060">
    <property type="entry name" value="Arp2/3 complex 21 kDa subunit ARPC3"/>
    <property type="match status" value="1"/>
</dbReference>
<dbReference type="InterPro" id="IPR007204">
    <property type="entry name" value="ARPC3"/>
</dbReference>
<dbReference type="Pfam" id="PF04062">
    <property type="entry name" value="P21-Arc"/>
    <property type="match status" value="1"/>
</dbReference>
<comment type="function">
    <text evidence="6">Functions as component of the Arp2/3 complex which is involved in regulation of actin polymerization and together with an activating nucleation-promoting factor (NPF) mediates the formation of branched actin networks.</text>
</comment>
<dbReference type="OrthoDB" id="200404at2759"/>
<evidence type="ECO:0000313" key="7">
    <source>
        <dbReference type="EMBL" id="PIL37332.1"/>
    </source>
</evidence>
<dbReference type="GO" id="GO:0030833">
    <property type="term" value="P:regulation of actin filament polymerization"/>
    <property type="evidence" value="ECO:0007669"/>
    <property type="project" value="InterPro"/>
</dbReference>
<comment type="caution">
    <text evidence="7">The sequence shown here is derived from an EMBL/GenBank/DDBJ whole genome shotgun (WGS) entry which is preliminary data.</text>
</comment>
<comment type="subcellular location">
    <subcellularLocation>
        <location evidence="1 6">Cytoplasm</location>
        <location evidence="1 6">Cytoskeleton</location>
    </subcellularLocation>
</comment>
<dbReference type="GO" id="GO:0005885">
    <property type="term" value="C:Arp2/3 protein complex"/>
    <property type="evidence" value="ECO:0007669"/>
    <property type="project" value="UniProtKB-UniRule"/>
</dbReference>
<dbReference type="Proteomes" id="UP000230002">
    <property type="component" value="Unassembled WGS sequence"/>
</dbReference>
<comment type="similarity">
    <text evidence="2 6">Belongs to the ARPC3 family.</text>
</comment>
<dbReference type="STRING" id="1077348.A0A2G8SUC3"/>
<dbReference type="InterPro" id="IPR036753">
    <property type="entry name" value="ARPC3_sf"/>
</dbReference>
<dbReference type="AlphaFoldDB" id="A0A2G8SUC3"/>
<evidence type="ECO:0000313" key="8">
    <source>
        <dbReference type="Proteomes" id="UP000230002"/>
    </source>
</evidence>
<dbReference type="GO" id="GO:0003779">
    <property type="term" value="F:actin binding"/>
    <property type="evidence" value="ECO:0007669"/>
    <property type="project" value="UniProtKB-KW"/>
</dbReference>
<gene>
    <name evidence="7" type="ORF">GSI_01025</name>
</gene>
<protein>
    <recommendedName>
        <fullName evidence="6">Actin-related protein 2/3 complex subunit 3</fullName>
    </recommendedName>
</protein>
<organism evidence="7 8">
    <name type="scientific">Ganoderma sinense ZZ0214-1</name>
    <dbReference type="NCBI Taxonomy" id="1077348"/>
    <lineage>
        <taxon>Eukaryota</taxon>
        <taxon>Fungi</taxon>
        <taxon>Dikarya</taxon>
        <taxon>Basidiomycota</taxon>
        <taxon>Agaricomycotina</taxon>
        <taxon>Agaricomycetes</taxon>
        <taxon>Polyporales</taxon>
        <taxon>Polyporaceae</taxon>
        <taxon>Ganoderma</taxon>
    </lineage>
</organism>
<keyword evidence="3 6" id="KW-0963">Cytoplasm</keyword>
<sequence>MVRRRTGVCRPFAASAQAAAHSLSTYTMPAYHSSLNEVPDVRQVGNLSILPIKSKYRGPSPIADPSEADIIDETLDLFRANSLFRNFEIKGPADRLLIILILYVSDCLAKIGTSKTVPNQIEATKMLNTLSVDNFPIPGDANFALNAHYAPPGSRSDAEYLRGYLTQARQELASRLVEKLYADGTGKPSKWWMSFQKRRFMNRSLGT</sequence>
<dbReference type="GO" id="GO:0034314">
    <property type="term" value="P:Arp2/3 complex-mediated actin nucleation"/>
    <property type="evidence" value="ECO:0007669"/>
    <property type="project" value="UniProtKB-UniRule"/>
</dbReference>
<dbReference type="Gene3D" id="1.10.1760.10">
    <property type="entry name" value="Actin-related protein 2/3 complex subunit 3"/>
    <property type="match status" value="1"/>
</dbReference>
<name>A0A2G8SUC3_9APHY</name>
<evidence type="ECO:0000256" key="3">
    <source>
        <dbReference type="ARBA" id="ARBA00022490"/>
    </source>
</evidence>
<keyword evidence="8" id="KW-1185">Reference proteome</keyword>
<evidence type="ECO:0000256" key="1">
    <source>
        <dbReference type="ARBA" id="ARBA00004245"/>
    </source>
</evidence>
<dbReference type="PIRSF" id="PIRSF016315">
    <property type="entry name" value="ARP2/3_P21-Arc"/>
    <property type="match status" value="1"/>
</dbReference>
<accession>A0A2G8SUC3</accession>
<dbReference type="EMBL" id="AYKW01000001">
    <property type="protein sequence ID" value="PIL37332.1"/>
    <property type="molecule type" value="Genomic_DNA"/>
</dbReference>
<comment type="subunit">
    <text evidence="6">Component of the Arp2/3 complex.</text>
</comment>
<evidence type="ECO:0000256" key="2">
    <source>
        <dbReference type="ARBA" id="ARBA00010856"/>
    </source>
</evidence>
<evidence type="ECO:0000256" key="4">
    <source>
        <dbReference type="ARBA" id="ARBA00023203"/>
    </source>
</evidence>
<reference evidence="7 8" key="1">
    <citation type="journal article" date="2015" name="Sci. Rep.">
        <title>Chromosome-level genome map provides insights into diverse defense mechanisms in the medicinal fungus Ganoderma sinense.</title>
        <authorList>
            <person name="Zhu Y."/>
            <person name="Xu J."/>
            <person name="Sun C."/>
            <person name="Zhou S."/>
            <person name="Xu H."/>
            <person name="Nelson D.R."/>
            <person name="Qian J."/>
            <person name="Song J."/>
            <person name="Luo H."/>
            <person name="Xiang L."/>
            <person name="Li Y."/>
            <person name="Xu Z."/>
            <person name="Ji A."/>
            <person name="Wang L."/>
            <person name="Lu S."/>
            <person name="Hayward A."/>
            <person name="Sun W."/>
            <person name="Li X."/>
            <person name="Schwartz D.C."/>
            <person name="Wang Y."/>
            <person name="Chen S."/>
        </authorList>
    </citation>
    <scope>NUCLEOTIDE SEQUENCE [LARGE SCALE GENOMIC DNA]</scope>
    <source>
        <strain evidence="7 8">ZZ0214-1</strain>
    </source>
</reference>
<proteinExistence type="inferred from homology"/>
<dbReference type="PANTHER" id="PTHR12391">
    <property type="entry name" value="ARP2/3 COMPLEX 21 KD SUBUNIT"/>
    <property type="match status" value="1"/>
</dbReference>
<keyword evidence="4 6" id="KW-0009">Actin-binding</keyword>
<evidence type="ECO:0000256" key="5">
    <source>
        <dbReference type="ARBA" id="ARBA00023212"/>
    </source>
</evidence>